<organism evidence="2 3">
    <name type="scientific">Multifurca ochricompacta</name>
    <dbReference type="NCBI Taxonomy" id="376703"/>
    <lineage>
        <taxon>Eukaryota</taxon>
        <taxon>Fungi</taxon>
        <taxon>Dikarya</taxon>
        <taxon>Basidiomycota</taxon>
        <taxon>Agaricomycotina</taxon>
        <taxon>Agaricomycetes</taxon>
        <taxon>Russulales</taxon>
        <taxon>Russulaceae</taxon>
        <taxon>Multifurca</taxon>
    </lineage>
</organism>
<accession>A0AAD4MBT7</accession>
<dbReference type="EMBL" id="WTXG01000002">
    <property type="protein sequence ID" value="KAI0307165.1"/>
    <property type="molecule type" value="Genomic_DNA"/>
</dbReference>
<feature type="compositionally biased region" description="Basic residues" evidence="1">
    <location>
        <begin position="127"/>
        <end position="146"/>
    </location>
</feature>
<evidence type="ECO:0000313" key="2">
    <source>
        <dbReference type="EMBL" id="KAI0307165.1"/>
    </source>
</evidence>
<comment type="caution">
    <text evidence="2">The sequence shown here is derived from an EMBL/GenBank/DDBJ whole genome shotgun (WGS) entry which is preliminary data.</text>
</comment>
<evidence type="ECO:0000313" key="3">
    <source>
        <dbReference type="Proteomes" id="UP001203297"/>
    </source>
</evidence>
<sequence length="261" mass="29389">MDFISTLQSISPSLAAYHFIRLRNNENENFTLSSQRQCRCSKCGYRFLDVDRVSRTRIVRRPSTITLQKQETCATCGHVNNTLLQPVNRDSMSMSMFPHGGGGNVTLPRTHPLGTDQILPSDSPPVHHSHLHPRPPTKHRKSRPKYKASLQEVLARNRERQHEAVNRAHQVGYIFTHSLSNHNHTHTSPRTLHHKLLLFSDLGHHSTAVRSLDTTRDSCLINRPSTYTEIAMNSSSASKRSNQHSCFSSVPGTGSQYLGDA</sequence>
<reference evidence="2" key="1">
    <citation type="journal article" date="2022" name="New Phytol.">
        <title>Evolutionary transition to the ectomycorrhizal habit in the genomes of a hyperdiverse lineage of mushroom-forming fungi.</title>
        <authorList>
            <person name="Looney B."/>
            <person name="Miyauchi S."/>
            <person name="Morin E."/>
            <person name="Drula E."/>
            <person name="Courty P.E."/>
            <person name="Kohler A."/>
            <person name="Kuo A."/>
            <person name="LaButti K."/>
            <person name="Pangilinan J."/>
            <person name="Lipzen A."/>
            <person name="Riley R."/>
            <person name="Andreopoulos W."/>
            <person name="He G."/>
            <person name="Johnson J."/>
            <person name="Nolan M."/>
            <person name="Tritt A."/>
            <person name="Barry K.W."/>
            <person name="Grigoriev I.V."/>
            <person name="Nagy L.G."/>
            <person name="Hibbett D."/>
            <person name="Henrissat B."/>
            <person name="Matheny P.B."/>
            <person name="Labbe J."/>
            <person name="Martin F.M."/>
        </authorList>
    </citation>
    <scope>NUCLEOTIDE SEQUENCE</scope>
    <source>
        <strain evidence="2">BPL690</strain>
    </source>
</reference>
<keyword evidence="3" id="KW-1185">Reference proteome</keyword>
<gene>
    <name evidence="2" type="ORF">B0F90DRAFT_530715</name>
</gene>
<proteinExistence type="predicted"/>
<dbReference type="Proteomes" id="UP001203297">
    <property type="component" value="Unassembled WGS sequence"/>
</dbReference>
<name>A0AAD4MBT7_9AGAM</name>
<evidence type="ECO:0000256" key="1">
    <source>
        <dbReference type="SAM" id="MobiDB-lite"/>
    </source>
</evidence>
<dbReference type="AlphaFoldDB" id="A0AAD4MBT7"/>
<feature type="region of interest" description="Disordered" evidence="1">
    <location>
        <begin position="111"/>
        <end position="146"/>
    </location>
</feature>
<protein>
    <submittedName>
        <fullName evidence="2">Uncharacterized protein</fullName>
    </submittedName>
</protein>